<protein>
    <recommendedName>
        <fullName evidence="3">Methyltransferase type 11 domain-containing protein</fullName>
    </recommendedName>
</protein>
<name>A0A330GK19_9HYPH</name>
<proteinExistence type="predicted"/>
<accession>A0A330GK19</accession>
<evidence type="ECO:0008006" key="3">
    <source>
        <dbReference type="Google" id="ProtNLM"/>
    </source>
</evidence>
<evidence type="ECO:0000313" key="1">
    <source>
        <dbReference type="EMBL" id="RAZ73023.1"/>
    </source>
</evidence>
<reference evidence="1 2" key="1">
    <citation type="submission" date="2018-07" db="EMBL/GenBank/DDBJ databases">
        <title>Diversity of Mesorhizobium strains in Brazil.</title>
        <authorList>
            <person name="Helene L.C.F."/>
            <person name="Dall'Agnol R."/>
            <person name="Delamuta J.R.M."/>
            <person name="Hungria M."/>
        </authorList>
    </citation>
    <scope>NUCLEOTIDE SEQUENCE [LARGE SCALE GENOMIC DNA]</scope>
    <source>
        <strain evidence="1 2">CNPSo 3140</strain>
    </source>
</reference>
<dbReference type="Proteomes" id="UP000251956">
    <property type="component" value="Unassembled WGS sequence"/>
</dbReference>
<keyword evidence="2" id="KW-1185">Reference proteome</keyword>
<dbReference type="Gene3D" id="3.40.50.150">
    <property type="entry name" value="Vaccinia Virus protein VP39"/>
    <property type="match status" value="1"/>
</dbReference>
<dbReference type="SUPFAM" id="SSF53335">
    <property type="entry name" value="S-adenosyl-L-methionine-dependent methyltransferases"/>
    <property type="match status" value="1"/>
</dbReference>
<sequence length="108" mass="11982">MVDTSFNFVSSKDAMLYIADKPALYAEMFRVSRLGGRLIAADWLWSEGATKSVVVDAWLSRSQSKTYFMWPATTTIPSYPHSGEHRSIMQAALLDPPIASITPTPTII</sequence>
<dbReference type="OrthoDB" id="7856199at2"/>
<evidence type="ECO:0000313" key="2">
    <source>
        <dbReference type="Proteomes" id="UP000251956"/>
    </source>
</evidence>
<organism evidence="1 2">
    <name type="scientific">Mesorhizobium atlanticum</name>
    <dbReference type="NCBI Taxonomy" id="2233532"/>
    <lineage>
        <taxon>Bacteria</taxon>
        <taxon>Pseudomonadati</taxon>
        <taxon>Pseudomonadota</taxon>
        <taxon>Alphaproteobacteria</taxon>
        <taxon>Hyphomicrobiales</taxon>
        <taxon>Phyllobacteriaceae</taxon>
        <taxon>Mesorhizobium</taxon>
    </lineage>
</organism>
<dbReference type="InterPro" id="IPR029063">
    <property type="entry name" value="SAM-dependent_MTases_sf"/>
</dbReference>
<dbReference type="EMBL" id="QMBQ01000009">
    <property type="protein sequence ID" value="RAZ73023.1"/>
    <property type="molecule type" value="Genomic_DNA"/>
</dbReference>
<gene>
    <name evidence="1" type="ORF">DPM35_27005</name>
</gene>
<comment type="caution">
    <text evidence="1">The sequence shown here is derived from an EMBL/GenBank/DDBJ whole genome shotgun (WGS) entry which is preliminary data.</text>
</comment>
<dbReference type="AlphaFoldDB" id="A0A330GK19"/>
<dbReference type="RefSeq" id="WP_112130226.1">
    <property type="nucleotide sequence ID" value="NZ_QMBQ01000009.1"/>
</dbReference>